<sequence>MRALNLFVTLFVLIAASASSHALKITTPLIHRDSRFSPLYNATATAADRAERYVQASLARHAFFARHASLISSTTMSSDEDTVIDHASFYVNFSIGDPPVPQLAIMDTGSSFTWVKCLPCTPCSSGSGAVAPFDPSLSKTYSARGCTSQCRRCTTGYAGKVPSHCMYTLDYLGGDHSEGIYSTEQLTFRTSDDGIATVPDVQFGCSTNLTGTNPFHKILTGIFALGGIQKMSYGETPLVVKLGSVFSYCVGDVFDHSYPYNRLSIGAGDADLAGDSTPFRTNDLGHYFLRLQNISLGGEVLGIPSQVFANISDVQGILIDSGSELSFLYSAAYDVLKAEVRKRASSVLTEVGGRRGLELCYSGSVSKEGRGFQALGLHFADGAELVVESSGMFIQAGDGVFCLAVVRSESFSIVGMMVQQGYNVGYDLNESRVYFQDIDCQLLEG</sequence>
<keyword evidence="9" id="KW-1185">Reference proteome</keyword>
<dbReference type="InterPro" id="IPR032861">
    <property type="entry name" value="TAXi_N"/>
</dbReference>
<evidence type="ECO:0000259" key="7">
    <source>
        <dbReference type="PROSITE" id="PS51767"/>
    </source>
</evidence>
<keyword evidence="5" id="KW-0325">Glycoprotein</keyword>
<dbReference type="InterPro" id="IPR051708">
    <property type="entry name" value="Plant_Aspart_Prot_A1"/>
</dbReference>
<dbReference type="InterPro" id="IPR032799">
    <property type="entry name" value="TAXi_C"/>
</dbReference>
<evidence type="ECO:0000256" key="6">
    <source>
        <dbReference type="SAM" id="SignalP"/>
    </source>
</evidence>
<keyword evidence="3" id="KW-0064">Aspartyl protease</keyword>
<dbReference type="PANTHER" id="PTHR47967:SF14">
    <property type="entry name" value="EUKARYOTIC ASPARTYL PROTEASE FAMILY PROTEIN"/>
    <property type="match status" value="1"/>
</dbReference>
<dbReference type="FunFam" id="2.40.70.10:FF:000033">
    <property type="entry name" value="Aspartyl protease family protein"/>
    <property type="match status" value="1"/>
</dbReference>
<keyword evidence="2" id="KW-0645">Protease</keyword>
<dbReference type="EMBL" id="CAMGYJ010000003">
    <property type="protein sequence ID" value="CAI0394562.1"/>
    <property type="molecule type" value="Genomic_DNA"/>
</dbReference>
<evidence type="ECO:0000256" key="4">
    <source>
        <dbReference type="ARBA" id="ARBA00022801"/>
    </source>
</evidence>
<reference evidence="8" key="1">
    <citation type="submission" date="2022-08" db="EMBL/GenBank/DDBJ databases">
        <authorList>
            <person name="Gutierrez-Valencia J."/>
        </authorList>
    </citation>
    <scope>NUCLEOTIDE SEQUENCE</scope>
</reference>
<evidence type="ECO:0000256" key="1">
    <source>
        <dbReference type="ARBA" id="ARBA00007447"/>
    </source>
</evidence>
<feature type="chain" id="PRO_5043796294" description="Peptidase A1 domain-containing protein" evidence="6">
    <location>
        <begin position="23"/>
        <end position="445"/>
    </location>
</feature>
<keyword evidence="6" id="KW-0732">Signal</keyword>
<evidence type="ECO:0000313" key="9">
    <source>
        <dbReference type="Proteomes" id="UP001154282"/>
    </source>
</evidence>
<name>A0AAV0IA93_9ROSI</name>
<feature type="domain" description="Peptidase A1" evidence="7">
    <location>
        <begin position="89"/>
        <end position="436"/>
    </location>
</feature>
<comment type="similarity">
    <text evidence="1">Belongs to the peptidase A1 family.</text>
</comment>
<dbReference type="PROSITE" id="PS51767">
    <property type="entry name" value="PEPTIDASE_A1"/>
    <property type="match status" value="1"/>
</dbReference>
<proteinExistence type="inferred from homology"/>
<dbReference type="Pfam" id="PF14541">
    <property type="entry name" value="TAXi_C"/>
    <property type="match status" value="1"/>
</dbReference>
<dbReference type="GO" id="GO:0006508">
    <property type="term" value="P:proteolysis"/>
    <property type="evidence" value="ECO:0007669"/>
    <property type="project" value="UniProtKB-KW"/>
</dbReference>
<dbReference type="InterPro" id="IPR033121">
    <property type="entry name" value="PEPTIDASE_A1"/>
</dbReference>
<evidence type="ECO:0000256" key="5">
    <source>
        <dbReference type="ARBA" id="ARBA00023180"/>
    </source>
</evidence>
<dbReference type="Gene3D" id="2.40.70.10">
    <property type="entry name" value="Acid Proteases"/>
    <property type="match status" value="2"/>
</dbReference>
<keyword evidence="4" id="KW-0378">Hydrolase</keyword>
<dbReference type="CDD" id="cd05476">
    <property type="entry name" value="pepsin_A_like_plant"/>
    <property type="match status" value="1"/>
</dbReference>
<dbReference type="InterPro" id="IPR021109">
    <property type="entry name" value="Peptidase_aspartic_dom_sf"/>
</dbReference>
<organism evidence="8 9">
    <name type="scientific">Linum tenue</name>
    <dbReference type="NCBI Taxonomy" id="586396"/>
    <lineage>
        <taxon>Eukaryota</taxon>
        <taxon>Viridiplantae</taxon>
        <taxon>Streptophyta</taxon>
        <taxon>Embryophyta</taxon>
        <taxon>Tracheophyta</taxon>
        <taxon>Spermatophyta</taxon>
        <taxon>Magnoliopsida</taxon>
        <taxon>eudicotyledons</taxon>
        <taxon>Gunneridae</taxon>
        <taxon>Pentapetalae</taxon>
        <taxon>rosids</taxon>
        <taxon>fabids</taxon>
        <taxon>Malpighiales</taxon>
        <taxon>Linaceae</taxon>
        <taxon>Linum</taxon>
    </lineage>
</organism>
<gene>
    <name evidence="8" type="ORF">LITE_LOCUS8363</name>
</gene>
<evidence type="ECO:0000256" key="2">
    <source>
        <dbReference type="ARBA" id="ARBA00022670"/>
    </source>
</evidence>
<dbReference type="AlphaFoldDB" id="A0AAV0IA93"/>
<accession>A0AAV0IA93</accession>
<feature type="signal peptide" evidence="6">
    <location>
        <begin position="1"/>
        <end position="22"/>
    </location>
</feature>
<dbReference type="InterPro" id="IPR034161">
    <property type="entry name" value="Pepsin-like_plant"/>
</dbReference>
<dbReference type="Proteomes" id="UP001154282">
    <property type="component" value="Unassembled WGS sequence"/>
</dbReference>
<dbReference type="GO" id="GO:0004190">
    <property type="term" value="F:aspartic-type endopeptidase activity"/>
    <property type="evidence" value="ECO:0007669"/>
    <property type="project" value="UniProtKB-KW"/>
</dbReference>
<evidence type="ECO:0000256" key="3">
    <source>
        <dbReference type="ARBA" id="ARBA00022750"/>
    </source>
</evidence>
<dbReference type="PANTHER" id="PTHR47967">
    <property type="entry name" value="OS07G0603500 PROTEIN-RELATED"/>
    <property type="match status" value="1"/>
</dbReference>
<protein>
    <recommendedName>
        <fullName evidence="7">Peptidase A1 domain-containing protein</fullName>
    </recommendedName>
</protein>
<dbReference type="Pfam" id="PF14543">
    <property type="entry name" value="TAXi_N"/>
    <property type="match status" value="1"/>
</dbReference>
<dbReference type="GO" id="GO:0005576">
    <property type="term" value="C:extracellular region"/>
    <property type="evidence" value="ECO:0007669"/>
    <property type="project" value="TreeGrafter"/>
</dbReference>
<evidence type="ECO:0000313" key="8">
    <source>
        <dbReference type="EMBL" id="CAI0394562.1"/>
    </source>
</evidence>
<comment type="caution">
    <text evidence="8">The sequence shown here is derived from an EMBL/GenBank/DDBJ whole genome shotgun (WGS) entry which is preliminary data.</text>
</comment>
<dbReference type="SUPFAM" id="SSF50630">
    <property type="entry name" value="Acid proteases"/>
    <property type="match status" value="1"/>
</dbReference>